<reference evidence="1 2" key="1">
    <citation type="submission" date="2017-06" db="EMBL/GenBank/DDBJ databases">
        <title>A platform for efficient transgenesis in Macrostomum lignano, a flatworm model organism for stem cell research.</title>
        <authorList>
            <person name="Berezikov E."/>
        </authorList>
    </citation>
    <scope>NUCLEOTIDE SEQUENCE [LARGE SCALE GENOMIC DNA]</scope>
    <source>
        <strain evidence="1">DV1</strain>
        <tissue evidence="1">Whole organism</tissue>
    </source>
</reference>
<evidence type="ECO:0000313" key="1">
    <source>
        <dbReference type="EMBL" id="PAA56222.1"/>
    </source>
</evidence>
<organism evidence="1 2">
    <name type="scientific">Macrostomum lignano</name>
    <dbReference type="NCBI Taxonomy" id="282301"/>
    <lineage>
        <taxon>Eukaryota</taxon>
        <taxon>Metazoa</taxon>
        <taxon>Spiralia</taxon>
        <taxon>Lophotrochozoa</taxon>
        <taxon>Platyhelminthes</taxon>
        <taxon>Rhabditophora</taxon>
        <taxon>Macrostomorpha</taxon>
        <taxon>Macrostomida</taxon>
        <taxon>Macrostomidae</taxon>
        <taxon>Macrostomum</taxon>
    </lineage>
</organism>
<comment type="caution">
    <text evidence="1">The sequence shown here is derived from an EMBL/GenBank/DDBJ whole genome shotgun (WGS) entry which is preliminary data.</text>
</comment>
<evidence type="ECO:0000313" key="2">
    <source>
        <dbReference type="Proteomes" id="UP000215902"/>
    </source>
</evidence>
<sequence length="172" mass="20017">EAIQRDDKLKRIPSHRLEMSPKSLSELKQYSRPVETVHRTVQALLLLLGYYEKRTRKWHRCQPLLKSINKFVAEFQPRFVDPRIAARSSEILGSIDKREIALQSAAAFAFYQWAVRTTQSIKDATSVDSFVPASMVQQRWILRVTMEEDSALDFQDKGIRKKSARRPRTSKI</sequence>
<protein>
    <submittedName>
        <fullName evidence="1">Uncharacterized protein</fullName>
    </submittedName>
</protein>
<accession>A0A267E6B5</accession>
<dbReference type="EMBL" id="NIVC01002652">
    <property type="protein sequence ID" value="PAA56222.1"/>
    <property type="molecule type" value="Genomic_DNA"/>
</dbReference>
<gene>
    <name evidence="1" type="ORF">BOX15_Mlig000549g1</name>
</gene>
<dbReference type="Gene3D" id="1.20.920.60">
    <property type="match status" value="1"/>
</dbReference>
<dbReference type="Proteomes" id="UP000215902">
    <property type="component" value="Unassembled WGS sequence"/>
</dbReference>
<name>A0A267E6B5_9PLAT</name>
<proteinExistence type="predicted"/>
<feature type="non-terminal residue" evidence="1">
    <location>
        <position position="1"/>
    </location>
</feature>
<keyword evidence="2" id="KW-1185">Reference proteome</keyword>
<dbReference type="OrthoDB" id="6129702at2759"/>
<dbReference type="AlphaFoldDB" id="A0A267E6B5"/>